<evidence type="ECO:0000313" key="11">
    <source>
        <dbReference type="EMBL" id="KAG5976744.1"/>
    </source>
</evidence>
<dbReference type="InterPro" id="IPR029099">
    <property type="entry name" value="Pribosyltran_N"/>
</dbReference>
<evidence type="ECO:0000256" key="7">
    <source>
        <dbReference type="ARBA" id="ARBA00022777"/>
    </source>
</evidence>
<evidence type="ECO:0000256" key="1">
    <source>
        <dbReference type="ARBA" id="ARBA00004996"/>
    </source>
</evidence>
<name>A0A9P7MZ77_9HYPO</name>
<proteinExistence type="inferred from homology"/>
<dbReference type="GO" id="GO:0005524">
    <property type="term" value="F:ATP binding"/>
    <property type="evidence" value="ECO:0007669"/>
    <property type="project" value="UniProtKB-KW"/>
</dbReference>
<keyword evidence="6" id="KW-0547">Nucleotide-binding</keyword>
<reference evidence="11 12" key="1">
    <citation type="journal article" date="2020" name="bioRxiv">
        <title>Whole genome comparisons of ergot fungi reveals the divergence and evolution of species within the genus Claviceps are the result of varying mechanisms driving genome evolution and host range expansion.</title>
        <authorList>
            <person name="Wyka S.A."/>
            <person name="Mondo S.J."/>
            <person name="Liu M."/>
            <person name="Dettman J."/>
            <person name="Nalam V."/>
            <person name="Broders K.D."/>
        </authorList>
    </citation>
    <scope>NUCLEOTIDE SEQUENCE</scope>
    <source>
        <strain evidence="11">CCC 1102</strain>
        <strain evidence="10 12">LM583</strain>
    </source>
</reference>
<gene>
    <name evidence="11" type="ORF">E4U56_001415</name>
    <name evidence="10" type="ORF">E4U57_002880</name>
</gene>
<keyword evidence="4" id="KW-0808">Transferase</keyword>
<dbReference type="InterPro" id="IPR029057">
    <property type="entry name" value="PRTase-like"/>
</dbReference>
<dbReference type="InterPro" id="IPR005946">
    <property type="entry name" value="Rib-P_diPkinase"/>
</dbReference>
<dbReference type="Proteomes" id="UP000784919">
    <property type="component" value="Unassembled WGS sequence"/>
</dbReference>
<dbReference type="Gene3D" id="3.40.50.2020">
    <property type="match status" value="1"/>
</dbReference>
<evidence type="ECO:0000259" key="9">
    <source>
        <dbReference type="Pfam" id="PF13793"/>
    </source>
</evidence>
<dbReference type="SUPFAM" id="SSF53271">
    <property type="entry name" value="PRTase-like"/>
    <property type="match status" value="1"/>
</dbReference>
<dbReference type="EMBL" id="SRPR01000022">
    <property type="protein sequence ID" value="KAG5966291.1"/>
    <property type="molecule type" value="Genomic_DNA"/>
</dbReference>
<accession>A0A9P7MZ77</accession>
<evidence type="ECO:0000256" key="8">
    <source>
        <dbReference type="ARBA" id="ARBA00022840"/>
    </source>
</evidence>
<evidence type="ECO:0000313" key="10">
    <source>
        <dbReference type="EMBL" id="KAG5966291.1"/>
    </source>
</evidence>
<keyword evidence="8" id="KW-0067">ATP-binding</keyword>
<evidence type="ECO:0000256" key="6">
    <source>
        <dbReference type="ARBA" id="ARBA00022741"/>
    </source>
</evidence>
<dbReference type="EMBL" id="SRPS01000014">
    <property type="protein sequence ID" value="KAG5976744.1"/>
    <property type="molecule type" value="Genomic_DNA"/>
</dbReference>
<dbReference type="GO" id="GO:0002189">
    <property type="term" value="C:ribose phosphate diphosphokinase complex"/>
    <property type="evidence" value="ECO:0007669"/>
    <property type="project" value="TreeGrafter"/>
</dbReference>
<comment type="pathway">
    <text evidence="1">Metabolic intermediate biosynthesis; 5-phospho-alpha-D-ribose 1-diphosphate biosynthesis; 5-phospho-alpha-D-ribose 1-diphosphate from D-ribose 5-phosphate (route I): step 1/1.</text>
</comment>
<dbReference type="SMART" id="SM01400">
    <property type="entry name" value="Pribosyltran_N"/>
    <property type="match status" value="1"/>
</dbReference>
<dbReference type="AlphaFoldDB" id="A0A9P7MZ77"/>
<dbReference type="GO" id="GO:0006164">
    <property type="term" value="P:purine nucleotide biosynthetic process"/>
    <property type="evidence" value="ECO:0007669"/>
    <property type="project" value="TreeGrafter"/>
</dbReference>
<evidence type="ECO:0000313" key="12">
    <source>
        <dbReference type="Proteomes" id="UP000742024"/>
    </source>
</evidence>
<dbReference type="PANTHER" id="PTHR10210">
    <property type="entry name" value="RIBOSE-PHOSPHATE DIPHOSPHOKINASE FAMILY MEMBER"/>
    <property type="match status" value="1"/>
</dbReference>
<evidence type="ECO:0000256" key="3">
    <source>
        <dbReference type="ARBA" id="ARBA00013247"/>
    </source>
</evidence>
<evidence type="ECO:0000256" key="4">
    <source>
        <dbReference type="ARBA" id="ARBA00022679"/>
    </source>
</evidence>
<dbReference type="GO" id="GO:0004749">
    <property type="term" value="F:ribose phosphate diphosphokinase activity"/>
    <property type="evidence" value="ECO:0007669"/>
    <property type="project" value="UniProtKB-EC"/>
</dbReference>
<dbReference type="Proteomes" id="UP000742024">
    <property type="component" value="Unassembled WGS sequence"/>
</dbReference>
<keyword evidence="12" id="KW-1185">Reference proteome</keyword>
<protein>
    <recommendedName>
        <fullName evidence="3">ribose-phosphate diphosphokinase</fullName>
        <ecNumber evidence="3">2.7.6.1</ecNumber>
    </recommendedName>
</protein>
<keyword evidence="5" id="KW-0545">Nucleotide biosynthesis</keyword>
<evidence type="ECO:0000256" key="2">
    <source>
        <dbReference type="ARBA" id="ARBA00006478"/>
    </source>
</evidence>
<dbReference type="GO" id="GO:0000287">
    <property type="term" value="F:magnesium ion binding"/>
    <property type="evidence" value="ECO:0007669"/>
    <property type="project" value="InterPro"/>
</dbReference>
<dbReference type="OrthoDB" id="413572at2759"/>
<comment type="caution">
    <text evidence="11">The sequence shown here is derived from an EMBL/GenBank/DDBJ whole genome shotgun (WGS) entry which is preliminary data.</text>
</comment>
<dbReference type="PANTHER" id="PTHR10210:SF32">
    <property type="entry name" value="RIBOSE-PHOSPHATE PYROPHOSPHOKINASE 2"/>
    <property type="match status" value="1"/>
</dbReference>
<feature type="domain" description="Ribose-phosphate pyrophosphokinase N-terminal" evidence="9">
    <location>
        <begin position="9"/>
        <end position="81"/>
    </location>
</feature>
<dbReference type="GO" id="GO:0006015">
    <property type="term" value="P:5-phosphoribose 1-diphosphate biosynthetic process"/>
    <property type="evidence" value="ECO:0007669"/>
    <property type="project" value="TreeGrafter"/>
</dbReference>
<dbReference type="FunFam" id="3.40.50.2020:FF:000014">
    <property type="entry name" value="Ribose-phosphate pyrophosphokinase 1"/>
    <property type="match status" value="1"/>
</dbReference>
<dbReference type="GO" id="GO:0016301">
    <property type="term" value="F:kinase activity"/>
    <property type="evidence" value="ECO:0007669"/>
    <property type="project" value="UniProtKB-KW"/>
</dbReference>
<dbReference type="Pfam" id="PF13793">
    <property type="entry name" value="Pribosyltran_N"/>
    <property type="match status" value="1"/>
</dbReference>
<comment type="similarity">
    <text evidence="2">Belongs to the ribose-phosphate pyrophosphokinase family.</text>
</comment>
<organism evidence="11 13">
    <name type="scientific">Claviceps arundinis</name>
    <dbReference type="NCBI Taxonomy" id="1623583"/>
    <lineage>
        <taxon>Eukaryota</taxon>
        <taxon>Fungi</taxon>
        <taxon>Dikarya</taxon>
        <taxon>Ascomycota</taxon>
        <taxon>Pezizomycotina</taxon>
        <taxon>Sordariomycetes</taxon>
        <taxon>Hypocreomycetidae</taxon>
        <taxon>Hypocreales</taxon>
        <taxon>Clavicipitaceae</taxon>
        <taxon>Claviceps</taxon>
    </lineage>
</organism>
<evidence type="ECO:0000313" key="13">
    <source>
        <dbReference type="Proteomes" id="UP000784919"/>
    </source>
</evidence>
<dbReference type="GO" id="GO:0005737">
    <property type="term" value="C:cytoplasm"/>
    <property type="evidence" value="ECO:0007669"/>
    <property type="project" value="TreeGrafter"/>
</dbReference>
<evidence type="ECO:0000256" key="5">
    <source>
        <dbReference type="ARBA" id="ARBA00022727"/>
    </source>
</evidence>
<keyword evidence="7" id="KW-0418">Kinase</keyword>
<dbReference type="EC" id="2.7.6.1" evidence="3"/>
<sequence>MFEQMANEIQLISESSHRALSTKVASRLGVQIANTMSLNYLDQETSVSIESVRDEDVFILQSTALGDVNDGLMELLVMIMLFARLLLVASQPSFRHSRTRDKIEKISLVPPSAPSSSRTCCKYQVAYVELLFREL</sequence>